<dbReference type="Gene3D" id="2.60.40.10">
    <property type="entry name" value="Immunoglobulins"/>
    <property type="match status" value="4"/>
</dbReference>
<dbReference type="PROSITE" id="PS00139">
    <property type="entry name" value="THIOL_PROTEASE_CYS"/>
    <property type="match status" value="1"/>
</dbReference>
<dbReference type="SMART" id="SM00645">
    <property type="entry name" value="Pept_C1"/>
    <property type="match status" value="1"/>
</dbReference>
<dbReference type="GO" id="GO:0006508">
    <property type="term" value="P:proteolysis"/>
    <property type="evidence" value="ECO:0007669"/>
    <property type="project" value="UniProtKB-KW"/>
</dbReference>
<dbReference type="CDD" id="cd02619">
    <property type="entry name" value="Peptidase_C1"/>
    <property type="match status" value="1"/>
</dbReference>
<reference evidence="3 4" key="1">
    <citation type="submission" date="2015-04" db="EMBL/GenBank/DDBJ databases">
        <title>The complete genome sequence of the rumen methanogen Methanobrevibacter millerae SM9.</title>
        <authorList>
            <person name="Leahy S.C."/>
            <person name="Kelly W.J."/>
            <person name="Pacheco D.M."/>
            <person name="Li D."/>
            <person name="Altermann E."/>
            <person name="Attwood G.T."/>
        </authorList>
    </citation>
    <scope>NUCLEOTIDE SEQUENCE [LARGE SCALE GENOMIC DNA]</scope>
    <source>
        <strain evidence="3 4">SM9</strain>
    </source>
</reference>
<dbReference type="PATRIC" id="fig|230361.4.peg.1186"/>
<dbReference type="EMBL" id="CP011266">
    <property type="protein sequence ID" value="ALT68932.1"/>
    <property type="molecule type" value="Genomic_DNA"/>
</dbReference>
<dbReference type="InterPro" id="IPR011050">
    <property type="entry name" value="Pectin_lyase_fold/virulence"/>
</dbReference>
<dbReference type="InterPro" id="IPR013783">
    <property type="entry name" value="Ig-like_fold"/>
</dbReference>
<keyword evidence="3" id="KW-0645">Protease</keyword>
<protein>
    <submittedName>
        <fullName evidence="3">Adhesin-like protein with cysteine protease domain</fullName>
    </submittedName>
</protein>
<dbReference type="SUPFAM" id="SSF54001">
    <property type="entry name" value="Cysteine proteinases"/>
    <property type="match status" value="2"/>
</dbReference>
<dbReference type="SUPFAM" id="SSF51126">
    <property type="entry name" value="Pectin lyase-like"/>
    <property type="match status" value="1"/>
</dbReference>
<keyword evidence="3" id="KW-0378">Hydrolase</keyword>
<organism evidence="3 4">
    <name type="scientific">Methanobrevibacter millerae</name>
    <dbReference type="NCBI Taxonomy" id="230361"/>
    <lineage>
        <taxon>Archaea</taxon>
        <taxon>Methanobacteriati</taxon>
        <taxon>Methanobacteriota</taxon>
        <taxon>Methanomada group</taxon>
        <taxon>Methanobacteria</taxon>
        <taxon>Methanobacteriales</taxon>
        <taxon>Methanobacteriaceae</taxon>
        <taxon>Methanobrevibacter</taxon>
    </lineage>
</organism>
<comment type="similarity">
    <text evidence="1">Belongs to the peptidase C1 family.</text>
</comment>
<evidence type="ECO:0000313" key="3">
    <source>
        <dbReference type="EMBL" id="ALT68932.1"/>
    </source>
</evidence>
<dbReference type="InterPro" id="IPR000668">
    <property type="entry name" value="Peptidase_C1A_C"/>
</dbReference>
<gene>
    <name evidence="3" type="ORF">sm9_1148</name>
</gene>
<keyword evidence="4" id="KW-1185">Reference proteome</keyword>
<dbReference type="GeneID" id="26736108"/>
<dbReference type="Pfam" id="PF00112">
    <property type="entry name" value="Peptidase_C1"/>
    <property type="match status" value="2"/>
</dbReference>
<dbReference type="InterPro" id="IPR000169">
    <property type="entry name" value="Pept_cys_AS"/>
</dbReference>
<dbReference type="Proteomes" id="UP000067738">
    <property type="component" value="Chromosome"/>
</dbReference>
<dbReference type="Gene3D" id="3.90.70.10">
    <property type="entry name" value="Cysteine proteinases"/>
    <property type="match status" value="2"/>
</dbReference>
<dbReference type="GO" id="GO:0008234">
    <property type="term" value="F:cysteine-type peptidase activity"/>
    <property type="evidence" value="ECO:0007669"/>
    <property type="project" value="InterPro"/>
</dbReference>
<sequence length="1948" mass="217125">MSNKKYIIILLMILCLSAISSVSANDLNDNMTLAEDNGIDNSRLIGISVDNSKLNDDNSKVIYFDASASSNGDGSKSNPYKYVNQNTLSGNDITAYFSDGIYSLNTPFKISSNMTLIGESTEKTIFNSILSNKYDFEIMDDSKLQIRNVTFNKANIQNHGTVEAYGVNFDKSSAFSGYNAPATYNTKEYGSSYGGVIICDPIDDSTPYVYLEKCVFNNTYAYSGGAISLKNSRLEVKKSKFFNSNAERKGGVIYSINSDITIESSDFNMNNASYGGTIYSQNSLLDLYKNNFYNSNADSFGGVIASKYSDINIDSCDFAFFYSLNDAGGAIYNFKGNVNIDSSYLRWGYAKFGGVIANLNGNLSANSSSFHNNYAEDMGGVIYNIYGKMNFYDDTFYVSYAYLGSAIYSESSDSLSLRENYFVNSTSDDDSGSSIVIDSSKDINLKNNHFEDSYQIYGEFTNYENGKRVTFKSNPMKYILSNTGSYYDEYENITSGSNGNLKIYDTKNPAKSTIKGNYEDNFMIHFKVDGYNAPLKDAFFKIYIINSLGNIIVEDVIQVDEYEMDASIYFNKYMINTLIDRYTVERANVPLINSSLSDLKNIPSSYDSRDYGYITPVKDQAEGGNCWAFAGIATLEACIKKITNITYDLSEENVKNVMASFSRAGMDLEPNSGGYDSMFMGYLTNWLGPTLEEYDAYDDLSSISVPFDAEFHVQNIYFLPEREKGVNDDLYKKAIMDYGAVSITIYIPNYYSTNLIGWDDNYNDFDSFGRYTEGAWMYKNIWNSEWKNNGIGYISYNTLYNETYKKVISDYGTVPVTFNSPDLHAVSIVGWNDNYNTYDSFGDYAKGAWIIKNSWGTDWEDNGFGYLSYDTPFVSDENDYAHAYTFIFNENDNYISNPIYCSGISDYIYSDSPIYCEIRVEAAYDEYKALLDDGFSAFATYFKAPTNYTVSVYKGNPHTNGKLILSQEGFSQAGYYTIPFKKKITFDLGDEIWIRIGYCNDGLNYLPIYLVDELSASKFYTNWSFVSFDEGKTFVDVTEYEGMIAEPAIQLFSPISDLYSAKLKVDVSKFNNLDIGEKVTVNITLTDDKSTISQYFENDSIERIEGSFARVSINGKYYYARIHDGKASLTVSFDKAGTYELKSEYKSNRYSSNIAAFNFTVNKMNTKTALSLNRNANNVILTATVNPSDATGNVAFNINGKDYTVKISGGKATYTLSNLKAGSYTVKATYKGDSDYKSSSSNTASFNIDAHYLNIKASDVTKNYGGSEKLMIAVTNQESKPVANIQLKIKIDGKTYTKTTDSNGKTSMDLDLKCANYTADIIFEGNDEYEKVSITSKIIVNKLSTTSSLSFNQIKNNMVTLTAKVNSSDATGNIVFNINGKDYTLKLSNGQATYILSDLNVGSYSVKARYNGDDIYKSSDSNTVKFNVKPHYLNIIAPDVTKTYGDDDKLVITLTDQDFNTISNAKLKITLGDKIYSLTTDSNGKVYVDLNLNYGTYEADIVFEGNYEYDRVSATSNVVIEKISTKTDIISTENGPNTYTIRADVDSPSATGDVVFTVNGKEYTVRITNGVASVKLSDLAAGSYVVKATYKGSTNYKTSTSNSISFKIEDVRINILAPDLTKYFKGSEKFVVTIKEDNKPLVNKEVIITLNGRPYTRITDENGQASMAINLNSGKYDVTTECDGIKFKSTITVKSTVSGNNITKIFRNGTQYYATFVDSSGNLLKNTDVNFNINGVFYTRTTNNNGVAKMNINLNPGTYILTATNPDSTEQYTNIVKVLPSIVENHDLTKYYRNASQYTLRLLDEKGNPVGAGVTIDLNINGVFYKRTSNATGHVKMNINLNPGTYIITAEYNGLRASNTIKVLPTIQTKDLYMKYRDGSKFEAKILDDKGKPYAGQSVTYNINGVFYNRISDDNGIARININLQAGQYIITTTFNGLNEANKVTISS</sequence>
<dbReference type="KEGG" id="mmil:sm9_1148"/>
<dbReference type="Pfam" id="PF16640">
    <property type="entry name" value="Big_3_5"/>
    <property type="match status" value="3"/>
</dbReference>
<dbReference type="InterPro" id="IPR032109">
    <property type="entry name" value="Big_3_5"/>
</dbReference>
<accession>A0A0U3CX65</accession>
<evidence type="ECO:0000259" key="2">
    <source>
        <dbReference type="SMART" id="SM00645"/>
    </source>
</evidence>
<name>A0A0U3CX65_9EURY</name>
<dbReference type="InterPro" id="IPR013128">
    <property type="entry name" value="Peptidase_C1A"/>
</dbReference>
<evidence type="ECO:0000256" key="1">
    <source>
        <dbReference type="ARBA" id="ARBA00008455"/>
    </source>
</evidence>
<proteinExistence type="inferred from homology"/>
<dbReference type="RefSeq" id="WP_058739208.1">
    <property type="nucleotide sequence ID" value="NZ_CP011266.1"/>
</dbReference>
<dbReference type="OrthoDB" id="78423at2157"/>
<feature type="domain" description="Peptidase C1A papain C-terminal" evidence="2">
    <location>
        <begin position="602"/>
        <end position="882"/>
    </location>
</feature>
<dbReference type="PANTHER" id="PTHR12411">
    <property type="entry name" value="CYSTEINE PROTEASE FAMILY C1-RELATED"/>
    <property type="match status" value="1"/>
</dbReference>
<evidence type="ECO:0000313" key="4">
    <source>
        <dbReference type="Proteomes" id="UP000067738"/>
    </source>
</evidence>
<dbReference type="InterPro" id="IPR038765">
    <property type="entry name" value="Papain-like_cys_pep_sf"/>
</dbReference>